<evidence type="ECO:0000313" key="2">
    <source>
        <dbReference type="Proteomes" id="UP000198781"/>
    </source>
</evidence>
<proteinExistence type="predicted"/>
<protein>
    <submittedName>
        <fullName evidence="1">Uncharacterized protein</fullName>
    </submittedName>
</protein>
<keyword evidence="2" id="KW-1185">Reference proteome</keyword>
<dbReference type="EMBL" id="FMZC01000010">
    <property type="protein sequence ID" value="SDD92887.1"/>
    <property type="molecule type" value="Genomic_DNA"/>
</dbReference>
<dbReference type="STRING" id="187868.SAMN05192589_110139"/>
<dbReference type="RefSeq" id="WP_139160413.1">
    <property type="nucleotide sequence ID" value="NZ_FMZC01000010.1"/>
</dbReference>
<dbReference type="Proteomes" id="UP000198781">
    <property type="component" value="Unassembled WGS sequence"/>
</dbReference>
<organism evidence="1 2">
    <name type="scientific">Paracidovorax valerianellae</name>
    <dbReference type="NCBI Taxonomy" id="187868"/>
    <lineage>
        <taxon>Bacteria</taxon>
        <taxon>Pseudomonadati</taxon>
        <taxon>Pseudomonadota</taxon>
        <taxon>Betaproteobacteria</taxon>
        <taxon>Burkholderiales</taxon>
        <taxon>Comamonadaceae</taxon>
        <taxon>Paracidovorax</taxon>
    </lineage>
</organism>
<name>A0A1G6YTB0_9BURK</name>
<sequence>MHATARQTFLNGEGDSDGTLGCVGDPFAPTLLAAAPNLSGVASTSTLSEWGLTLRSLTAAAMAMVSVRRRL</sequence>
<gene>
    <name evidence="1" type="ORF">SAMN05192589_110139</name>
</gene>
<dbReference type="AlphaFoldDB" id="A0A1G6YTB0"/>
<accession>A0A1G6YTB0</accession>
<evidence type="ECO:0000313" key="1">
    <source>
        <dbReference type="EMBL" id="SDD92887.1"/>
    </source>
</evidence>
<reference evidence="1 2" key="1">
    <citation type="submission" date="2016-10" db="EMBL/GenBank/DDBJ databases">
        <authorList>
            <person name="de Groot N.N."/>
        </authorList>
    </citation>
    <scope>NUCLEOTIDE SEQUENCE [LARGE SCALE GENOMIC DNA]</scope>
    <source>
        <strain evidence="1 2">DSM 16619</strain>
    </source>
</reference>